<dbReference type="AlphaFoldDB" id="A0A3M7PE34"/>
<gene>
    <name evidence="1" type="ORF">BpHYR1_048332</name>
</gene>
<organism evidence="1 2">
    <name type="scientific">Brachionus plicatilis</name>
    <name type="common">Marine rotifer</name>
    <name type="synonym">Brachionus muelleri</name>
    <dbReference type="NCBI Taxonomy" id="10195"/>
    <lineage>
        <taxon>Eukaryota</taxon>
        <taxon>Metazoa</taxon>
        <taxon>Spiralia</taxon>
        <taxon>Gnathifera</taxon>
        <taxon>Rotifera</taxon>
        <taxon>Eurotatoria</taxon>
        <taxon>Monogononta</taxon>
        <taxon>Pseudotrocha</taxon>
        <taxon>Ploima</taxon>
        <taxon>Brachionidae</taxon>
        <taxon>Brachionus</taxon>
    </lineage>
</organism>
<evidence type="ECO:0000313" key="2">
    <source>
        <dbReference type="Proteomes" id="UP000276133"/>
    </source>
</evidence>
<dbReference type="EMBL" id="REGN01011523">
    <property type="protein sequence ID" value="RMZ97273.1"/>
    <property type="molecule type" value="Genomic_DNA"/>
</dbReference>
<dbReference type="Proteomes" id="UP000276133">
    <property type="component" value="Unassembled WGS sequence"/>
</dbReference>
<name>A0A3M7PE34_BRAPC</name>
<proteinExistence type="predicted"/>
<reference evidence="1 2" key="1">
    <citation type="journal article" date="2018" name="Sci. Rep.">
        <title>Genomic signatures of local adaptation to the degree of environmental predictability in rotifers.</title>
        <authorList>
            <person name="Franch-Gras L."/>
            <person name="Hahn C."/>
            <person name="Garcia-Roger E.M."/>
            <person name="Carmona M.J."/>
            <person name="Serra M."/>
            <person name="Gomez A."/>
        </authorList>
    </citation>
    <scope>NUCLEOTIDE SEQUENCE [LARGE SCALE GENOMIC DNA]</scope>
    <source>
        <strain evidence="1">HYR1</strain>
    </source>
</reference>
<accession>A0A3M7PE34</accession>
<evidence type="ECO:0000313" key="1">
    <source>
        <dbReference type="EMBL" id="RMZ97273.1"/>
    </source>
</evidence>
<sequence>MFLSKPCGQARFFSITEKSLLVINENNSIVSQGSNYIFLHILNNYGVIWTPSCCCTALNDGEWLIKKKGLISKTIKVRHVSKNTLELDIRYILIRNLFYILPPVGQLMEQNDSILS</sequence>
<protein>
    <submittedName>
        <fullName evidence="1">Uncharacterized protein</fullName>
    </submittedName>
</protein>
<comment type="caution">
    <text evidence="1">The sequence shown here is derived from an EMBL/GenBank/DDBJ whole genome shotgun (WGS) entry which is preliminary data.</text>
</comment>
<keyword evidence="2" id="KW-1185">Reference proteome</keyword>